<dbReference type="PANTHER" id="PTHR22883:SF301">
    <property type="entry name" value="PALMITOYLTRANSFERASE ZDHHC12"/>
    <property type="match status" value="1"/>
</dbReference>
<evidence type="ECO:0000256" key="5">
    <source>
        <dbReference type="ARBA" id="ARBA00022989"/>
    </source>
</evidence>
<evidence type="ECO:0000256" key="2">
    <source>
        <dbReference type="ARBA" id="ARBA00008574"/>
    </source>
</evidence>
<organism evidence="12 13">
    <name type="scientific">Exaiptasia diaphana</name>
    <name type="common">Tropical sea anemone</name>
    <name type="synonym">Aiptasia pulchella</name>
    <dbReference type="NCBI Taxonomy" id="2652724"/>
    <lineage>
        <taxon>Eukaryota</taxon>
        <taxon>Metazoa</taxon>
        <taxon>Cnidaria</taxon>
        <taxon>Anthozoa</taxon>
        <taxon>Hexacorallia</taxon>
        <taxon>Actiniaria</taxon>
        <taxon>Aiptasiidae</taxon>
        <taxon>Exaiptasia</taxon>
    </lineage>
</organism>
<dbReference type="RefSeq" id="XP_020904376.1">
    <property type="nucleotide sequence ID" value="XM_021048717.2"/>
</dbReference>
<evidence type="ECO:0000256" key="4">
    <source>
        <dbReference type="ARBA" id="ARBA00022692"/>
    </source>
</evidence>
<sequence length="199" mass="23324">MAAKHWQERVFSRFFHVFITVGIVLILLLKDTELKRSVFEGHWIYASLFLGLVFVGFIFYFVASFIDPGYLEVKSQNSILISYEKVEAEAESQSEEEGNTEETCTILASPPFGSRLRRCGYCSLVQPLRAKHCEDCGKCVRRYDHHCPWLGTCVGERNHKFFWCFLLTQNIIILWALYIIWFAMIHKKSWYDWFLSNGP</sequence>
<keyword evidence="13" id="KW-1185">Reference proteome</keyword>
<feature type="transmembrane region" description="Helical" evidence="10">
    <location>
        <begin position="42"/>
        <end position="66"/>
    </location>
</feature>
<comment type="subcellular location">
    <subcellularLocation>
        <location evidence="1">Endomembrane system</location>
        <topology evidence="1">Multi-pass membrane protein</topology>
    </subcellularLocation>
</comment>
<dbReference type="GO" id="GO:0005783">
    <property type="term" value="C:endoplasmic reticulum"/>
    <property type="evidence" value="ECO:0007669"/>
    <property type="project" value="TreeGrafter"/>
</dbReference>
<dbReference type="EC" id="2.3.1.225" evidence="10"/>
<keyword evidence="7" id="KW-0564">Palmitate</keyword>
<dbReference type="GeneID" id="110242701"/>
<name>A0A913XGG5_EXADI</name>
<dbReference type="Proteomes" id="UP000887567">
    <property type="component" value="Unplaced"/>
</dbReference>
<dbReference type="InterPro" id="IPR001594">
    <property type="entry name" value="Palmitoyltrfase_DHHC"/>
</dbReference>
<evidence type="ECO:0000256" key="1">
    <source>
        <dbReference type="ARBA" id="ARBA00004127"/>
    </source>
</evidence>
<dbReference type="EnsemblMetazoa" id="XM_021048717.2">
    <property type="protein sequence ID" value="XP_020904376.1"/>
    <property type="gene ID" value="LOC110242701"/>
</dbReference>
<feature type="domain" description="Palmitoyltransferase DHHC" evidence="11">
    <location>
        <begin position="117"/>
        <end position="188"/>
    </location>
</feature>
<dbReference type="GO" id="GO:0006612">
    <property type="term" value="P:protein targeting to membrane"/>
    <property type="evidence" value="ECO:0007669"/>
    <property type="project" value="TreeGrafter"/>
</dbReference>
<dbReference type="PANTHER" id="PTHR22883">
    <property type="entry name" value="ZINC FINGER DHHC DOMAIN CONTAINING PROTEIN"/>
    <property type="match status" value="1"/>
</dbReference>
<evidence type="ECO:0000256" key="6">
    <source>
        <dbReference type="ARBA" id="ARBA00023136"/>
    </source>
</evidence>
<reference evidence="12" key="1">
    <citation type="submission" date="2022-11" db="UniProtKB">
        <authorList>
            <consortium name="EnsemblMetazoa"/>
        </authorList>
    </citation>
    <scope>IDENTIFICATION</scope>
</reference>
<evidence type="ECO:0000313" key="13">
    <source>
        <dbReference type="Proteomes" id="UP000887567"/>
    </source>
</evidence>
<proteinExistence type="inferred from homology"/>
<dbReference type="OrthoDB" id="331948at2759"/>
<keyword evidence="5 10" id="KW-1133">Transmembrane helix</keyword>
<keyword evidence="3 10" id="KW-0808">Transferase</keyword>
<feature type="transmembrane region" description="Helical" evidence="10">
    <location>
        <begin position="161"/>
        <end position="184"/>
    </location>
</feature>
<evidence type="ECO:0000313" key="12">
    <source>
        <dbReference type="EnsemblMetazoa" id="XP_020904376.1"/>
    </source>
</evidence>
<evidence type="ECO:0000256" key="7">
    <source>
        <dbReference type="ARBA" id="ARBA00023139"/>
    </source>
</evidence>
<keyword evidence="9 10" id="KW-0012">Acyltransferase</keyword>
<evidence type="ECO:0000259" key="11">
    <source>
        <dbReference type="Pfam" id="PF01529"/>
    </source>
</evidence>
<dbReference type="Pfam" id="PF01529">
    <property type="entry name" value="DHHC"/>
    <property type="match status" value="1"/>
</dbReference>
<accession>A0A913XGG5</accession>
<protein>
    <recommendedName>
        <fullName evidence="10">Palmitoyltransferase</fullName>
        <ecNumber evidence="10">2.3.1.225</ecNumber>
    </recommendedName>
</protein>
<comment type="similarity">
    <text evidence="2 10">Belongs to the DHHC palmitoyltransferase family.</text>
</comment>
<dbReference type="PROSITE" id="PS50216">
    <property type="entry name" value="DHHC"/>
    <property type="match status" value="1"/>
</dbReference>
<dbReference type="GO" id="GO:0019706">
    <property type="term" value="F:protein-cysteine S-palmitoyltransferase activity"/>
    <property type="evidence" value="ECO:0007669"/>
    <property type="project" value="UniProtKB-EC"/>
</dbReference>
<dbReference type="InterPro" id="IPR039859">
    <property type="entry name" value="PFA4/ZDH16/20/ERF2-like"/>
</dbReference>
<keyword evidence="6 10" id="KW-0472">Membrane</keyword>
<keyword evidence="8" id="KW-0449">Lipoprotein</keyword>
<comment type="catalytic activity">
    <reaction evidence="10">
        <text>L-cysteinyl-[protein] + hexadecanoyl-CoA = S-hexadecanoyl-L-cysteinyl-[protein] + CoA</text>
        <dbReference type="Rhea" id="RHEA:36683"/>
        <dbReference type="Rhea" id="RHEA-COMP:10131"/>
        <dbReference type="Rhea" id="RHEA-COMP:11032"/>
        <dbReference type="ChEBI" id="CHEBI:29950"/>
        <dbReference type="ChEBI" id="CHEBI:57287"/>
        <dbReference type="ChEBI" id="CHEBI:57379"/>
        <dbReference type="ChEBI" id="CHEBI:74151"/>
        <dbReference type="EC" id="2.3.1.225"/>
    </reaction>
</comment>
<dbReference type="KEGG" id="epa:110242701"/>
<dbReference type="OMA" id="DICIQEY"/>
<keyword evidence="4 10" id="KW-0812">Transmembrane</keyword>
<comment type="domain">
    <text evidence="10">The DHHC domain is required for palmitoyltransferase activity.</text>
</comment>
<feature type="transmembrane region" description="Helical" evidence="10">
    <location>
        <begin position="12"/>
        <end position="30"/>
    </location>
</feature>
<evidence type="ECO:0000256" key="3">
    <source>
        <dbReference type="ARBA" id="ARBA00022679"/>
    </source>
</evidence>
<evidence type="ECO:0000256" key="8">
    <source>
        <dbReference type="ARBA" id="ARBA00023288"/>
    </source>
</evidence>
<dbReference type="AlphaFoldDB" id="A0A913XGG5"/>
<evidence type="ECO:0000256" key="10">
    <source>
        <dbReference type="RuleBase" id="RU079119"/>
    </source>
</evidence>
<evidence type="ECO:0000256" key="9">
    <source>
        <dbReference type="ARBA" id="ARBA00023315"/>
    </source>
</evidence>
<dbReference type="GO" id="GO:0005794">
    <property type="term" value="C:Golgi apparatus"/>
    <property type="evidence" value="ECO:0007669"/>
    <property type="project" value="TreeGrafter"/>
</dbReference>